<feature type="transmembrane region" description="Helical" evidence="7">
    <location>
        <begin position="178"/>
        <end position="201"/>
    </location>
</feature>
<comment type="domain">
    <text evidence="7">The DHHC domain is required for palmitoyltransferase activity.</text>
</comment>
<dbReference type="InterPro" id="IPR039859">
    <property type="entry name" value="PFA4/ZDH16/20/ERF2-like"/>
</dbReference>
<dbReference type="GO" id="GO:0019706">
    <property type="term" value="F:protein-cysteine S-palmitoyltransferase activity"/>
    <property type="evidence" value="ECO:0007669"/>
    <property type="project" value="UniProtKB-EC"/>
</dbReference>
<evidence type="ECO:0000256" key="6">
    <source>
        <dbReference type="ARBA" id="ARBA00023315"/>
    </source>
</evidence>
<dbReference type="OrthoDB" id="9909019at2759"/>
<evidence type="ECO:0000256" key="3">
    <source>
        <dbReference type="ARBA" id="ARBA00022692"/>
    </source>
</evidence>
<reference evidence="10" key="1">
    <citation type="journal article" date="2023" name="Commun. Biol.">
        <title>Genome analysis of Parmales, the sister group of diatoms, reveals the evolutionary specialization of diatoms from phago-mixotrophs to photoautotrophs.</title>
        <authorList>
            <person name="Ban H."/>
            <person name="Sato S."/>
            <person name="Yoshikawa S."/>
            <person name="Yamada K."/>
            <person name="Nakamura Y."/>
            <person name="Ichinomiya M."/>
            <person name="Sato N."/>
            <person name="Blanc-Mathieu R."/>
            <person name="Endo H."/>
            <person name="Kuwata A."/>
            <person name="Ogata H."/>
        </authorList>
    </citation>
    <scope>NUCLEOTIDE SEQUENCE [LARGE SCALE GENOMIC DNA]</scope>
    <source>
        <strain evidence="10">NIES 3701</strain>
    </source>
</reference>
<dbReference type="Pfam" id="PF01529">
    <property type="entry name" value="DHHC"/>
    <property type="match status" value="1"/>
</dbReference>
<keyword evidence="2 7" id="KW-0808">Transferase</keyword>
<evidence type="ECO:0000313" key="10">
    <source>
        <dbReference type="Proteomes" id="UP001165085"/>
    </source>
</evidence>
<feature type="transmembrane region" description="Helical" evidence="7">
    <location>
        <begin position="448"/>
        <end position="474"/>
    </location>
</feature>
<dbReference type="InterPro" id="IPR001594">
    <property type="entry name" value="Palmitoyltrfase_DHHC"/>
</dbReference>
<dbReference type="EMBL" id="BRXY01000375">
    <property type="protein sequence ID" value="GMH90729.1"/>
    <property type="molecule type" value="Genomic_DNA"/>
</dbReference>
<evidence type="ECO:0000256" key="1">
    <source>
        <dbReference type="ARBA" id="ARBA00004141"/>
    </source>
</evidence>
<keyword evidence="4 7" id="KW-1133">Transmembrane helix</keyword>
<sequence length="562" mass="62880">MSSTNNKSHDVDDVEVQLVIDQGSNNATPIRHQFLKEKEAAMKAHPAYSWSGLTHSGSEMSYQLELMAFQRDYDAYKKTLADAVPEQEHCCNDQGAPTTVTSTLMPPAPSQSNNPFAHPPASSAHKLYHETFPSPRKITSASFFLSNIAFCTNRSLHFGTLNPSETKRLVLLGCPLEAVHLFSLTSVYVKVLSLVILWLAFRLRREICHTDPGIVIRNPPIPTRSSREEADGGGDFVNSRAKKLKRTKFVSISNQDVEITLCETCKIYKLRSTHHCSQCDVCVVGFDHHCNWLGCCIGHENRCNFLRFTGILCVWIGVITISCGLGIKNNNNNNNNDDDGGSNDNAQSKSSVTPILYASIMIYFFALLNLKVVMPFRRGYAERQRLGRRDLNVSVLIELVMRGNVIGPETPPPLSFKTLTTLKASGIALFVIYAAVSLVYAFENFLIIFNFAGVILGSFVTAVGYGFTAFQYMLKAKGTSSKAFFRHGWNAVNEEERRSCLAGLAHVVRYVIFNDDFDYRPQKGEERYFDLMKKTALLDAEIKEDDLTGLESVSPRYWNNDV</sequence>
<evidence type="ECO:0000256" key="5">
    <source>
        <dbReference type="ARBA" id="ARBA00023136"/>
    </source>
</evidence>
<evidence type="ECO:0000259" key="8">
    <source>
        <dbReference type="Pfam" id="PF01529"/>
    </source>
</evidence>
<gene>
    <name evidence="9" type="ORF">TrST_g2095</name>
</gene>
<comment type="similarity">
    <text evidence="7">Belongs to the DHHC palmitoyltransferase family.</text>
</comment>
<feature type="transmembrane region" description="Helical" evidence="7">
    <location>
        <begin position="424"/>
        <end position="442"/>
    </location>
</feature>
<evidence type="ECO:0000313" key="9">
    <source>
        <dbReference type="EMBL" id="GMH90729.1"/>
    </source>
</evidence>
<dbReference type="EC" id="2.3.1.225" evidence="7"/>
<dbReference type="GO" id="GO:0016020">
    <property type="term" value="C:membrane"/>
    <property type="evidence" value="ECO:0007669"/>
    <property type="project" value="UniProtKB-SubCell"/>
</dbReference>
<keyword evidence="5 7" id="KW-0472">Membrane</keyword>
<dbReference type="PANTHER" id="PTHR22883">
    <property type="entry name" value="ZINC FINGER DHHC DOMAIN CONTAINING PROTEIN"/>
    <property type="match status" value="1"/>
</dbReference>
<dbReference type="GO" id="GO:0005783">
    <property type="term" value="C:endoplasmic reticulum"/>
    <property type="evidence" value="ECO:0007669"/>
    <property type="project" value="TreeGrafter"/>
</dbReference>
<dbReference type="AlphaFoldDB" id="A0A9W7BP00"/>
<dbReference type="PROSITE" id="PS50216">
    <property type="entry name" value="DHHC"/>
    <property type="match status" value="1"/>
</dbReference>
<evidence type="ECO:0000256" key="7">
    <source>
        <dbReference type="RuleBase" id="RU079119"/>
    </source>
</evidence>
<keyword evidence="10" id="KW-1185">Reference proteome</keyword>
<name>A0A9W7BP00_9STRA</name>
<feature type="domain" description="Palmitoyltransferase DHHC" evidence="8">
    <location>
        <begin position="260"/>
        <end position="368"/>
    </location>
</feature>
<dbReference type="GO" id="GO:0005794">
    <property type="term" value="C:Golgi apparatus"/>
    <property type="evidence" value="ECO:0007669"/>
    <property type="project" value="TreeGrafter"/>
</dbReference>
<accession>A0A9W7BP00</accession>
<comment type="caution">
    <text evidence="9">The sequence shown here is derived from an EMBL/GenBank/DDBJ whole genome shotgun (WGS) entry which is preliminary data.</text>
</comment>
<protein>
    <recommendedName>
        <fullName evidence="7">Palmitoyltransferase</fullName>
        <ecNumber evidence="7">2.3.1.225</ecNumber>
    </recommendedName>
</protein>
<dbReference type="GO" id="GO:0006612">
    <property type="term" value="P:protein targeting to membrane"/>
    <property type="evidence" value="ECO:0007669"/>
    <property type="project" value="TreeGrafter"/>
</dbReference>
<proteinExistence type="inferred from homology"/>
<evidence type="ECO:0000256" key="2">
    <source>
        <dbReference type="ARBA" id="ARBA00022679"/>
    </source>
</evidence>
<comment type="catalytic activity">
    <reaction evidence="7">
        <text>L-cysteinyl-[protein] + hexadecanoyl-CoA = S-hexadecanoyl-L-cysteinyl-[protein] + CoA</text>
        <dbReference type="Rhea" id="RHEA:36683"/>
        <dbReference type="Rhea" id="RHEA-COMP:10131"/>
        <dbReference type="Rhea" id="RHEA-COMP:11032"/>
        <dbReference type="ChEBI" id="CHEBI:29950"/>
        <dbReference type="ChEBI" id="CHEBI:57287"/>
        <dbReference type="ChEBI" id="CHEBI:57379"/>
        <dbReference type="ChEBI" id="CHEBI:74151"/>
        <dbReference type="EC" id="2.3.1.225"/>
    </reaction>
</comment>
<evidence type="ECO:0000256" key="4">
    <source>
        <dbReference type="ARBA" id="ARBA00022989"/>
    </source>
</evidence>
<organism evidence="9 10">
    <name type="scientific">Triparma strigata</name>
    <dbReference type="NCBI Taxonomy" id="1606541"/>
    <lineage>
        <taxon>Eukaryota</taxon>
        <taxon>Sar</taxon>
        <taxon>Stramenopiles</taxon>
        <taxon>Ochrophyta</taxon>
        <taxon>Bolidophyceae</taxon>
        <taxon>Parmales</taxon>
        <taxon>Triparmaceae</taxon>
        <taxon>Triparma</taxon>
    </lineage>
</organism>
<comment type="subcellular location">
    <subcellularLocation>
        <location evidence="1">Membrane</location>
        <topology evidence="1">Multi-pass membrane protein</topology>
    </subcellularLocation>
</comment>
<keyword evidence="6 7" id="KW-0012">Acyltransferase</keyword>
<dbReference type="Proteomes" id="UP001165085">
    <property type="component" value="Unassembled WGS sequence"/>
</dbReference>
<feature type="transmembrane region" description="Helical" evidence="7">
    <location>
        <begin position="355"/>
        <end position="376"/>
    </location>
</feature>
<keyword evidence="3 7" id="KW-0812">Transmembrane</keyword>
<feature type="transmembrane region" description="Helical" evidence="7">
    <location>
        <begin position="308"/>
        <end position="327"/>
    </location>
</feature>